<keyword evidence="2" id="KW-1185">Reference proteome</keyword>
<evidence type="ECO:0000313" key="1">
    <source>
        <dbReference type="EMBL" id="TDO26467.1"/>
    </source>
</evidence>
<reference evidence="1 2" key="1">
    <citation type="submission" date="2019-03" db="EMBL/GenBank/DDBJ databases">
        <title>Genomic Encyclopedia of Archaeal and Bacterial Type Strains, Phase II (KMG-II): from individual species to whole genera.</title>
        <authorList>
            <person name="Goeker M."/>
        </authorList>
    </citation>
    <scope>NUCLEOTIDE SEQUENCE [LARGE SCALE GENOMIC DNA]</scope>
    <source>
        <strain evidence="1 2">DSM 28323</strain>
    </source>
</reference>
<proteinExistence type="predicted"/>
<dbReference type="AlphaFoldDB" id="A0A4R6IVT4"/>
<gene>
    <name evidence="1" type="ORF">BC659_1773</name>
</gene>
<comment type="caution">
    <text evidence="1">The sequence shown here is derived from an EMBL/GenBank/DDBJ whole genome shotgun (WGS) entry which is preliminary data.</text>
</comment>
<organism evidence="1 2">
    <name type="scientific">Sediminibacterium goheungense</name>
    <dbReference type="NCBI Taxonomy" id="1086393"/>
    <lineage>
        <taxon>Bacteria</taxon>
        <taxon>Pseudomonadati</taxon>
        <taxon>Bacteroidota</taxon>
        <taxon>Chitinophagia</taxon>
        <taxon>Chitinophagales</taxon>
        <taxon>Chitinophagaceae</taxon>
        <taxon>Sediminibacterium</taxon>
    </lineage>
</organism>
<name>A0A4R6IVT4_9BACT</name>
<evidence type="ECO:0000313" key="2">
    <source>
        <dbReference type="Proteomes" id="UP000295741"/>
    </source>
</evidence>
<dbReference type="PROSITE" id="PS51257">
    <property type="entry name" value="PROKAR_LIPOPROTEIN"/>
    <property type="match status" value="1"/>
</dbReference>
<sequence>MKMKYALAIAICIMILTGCVRYHSERIREGRTSITIKESDHQYRMDAKFSRSKTSQVASIIDQELDRNSSLDPEDLDGTITLEDDSKVYVKLRSGRLKIRFDKDDNSETAYDRIKDLGDKIKATIHNSQAQLQ</sequence>
<dbReference type="Proteomes" id="UP000295741">
    <property type="component" value="Unassembled WGS sequence"/>
</dbReference>
<protein>
    <submittedName>
        <fullName evidence="1">Uncharacterized protein</fullName>
    </submittedName>
</protein>
<accession>A0A4R6IVT4</accession>
<dbReference type="EMBL" id="SNWP01000011">
    <property type="protein sequence ID" value="TDO26467.1"/>
    <property type="molecule type" value="Genomic_DNA"/>
</dbReference>